<dbReference type="AlphaFoldDB" id="A0A2U1PVT8"/>
<name>A0A2U1PVT8_ARTAN</name>
<feature type="domain" description="Retrotransposon Copia-like N-terminal" evidence="2">
    <location>
        <begin position="13"/>
        <end position="58"/>
    </location>
</feature>
<evidence type="ECO:0000313" key="4">
    <source>
        <dbReference type="Proteomes" id="UP000245207"/>
    </source>
</evidence>
<keyword evidence="4" id="KW-1185">Reference proteome</keyword>
<organism evidence="3 4">
    <name type="scientific">Artemisia annua</name>
    <name type="common">Sweet wormwood</name>
    <dbReference type="NCBI Taxonomy" id="35608"/>
    <lineage>
        <taxon>Eukaryota</taxon>
        <taxon>Viridiplantae</taxon>
        <taxon>Streptophyta</taxon>
        <taxon>Embryophyta</taxon>
        <taxon>Tracheophyta</taxon>
        <taxon>Spermatophyta</taxon>
        <taxon>Magnoliopsida</taxon>
        <taxon>eudicotyledons</taxon>
        <taxon>Gunneridae</taxon>
        <taxon>Pentapetalae</taxon>
        <taxon>asterids</taxon>
        <taxon>campanulids</taxon>
        <taxon>Asterales</taxon>
        <taxon>Asteraceae</taxon>
        <taxon>Asteroideae</taxon>
        <taxon>Anthemideae</taxon>
        <taxon>Artemisiinae</taxon>
        <taxon>Artemisia</taxon>
    </lineage>
</organism>
<feature type="region of interest" description="Disordered" evidence="1">
    <location>
        <begin position="310"/>
        <end position="331"/>
    </location>
</feature>
<dbReference type="Pfam" id="PF14244">
    <property type="entry name" value="Retrotran_gag_3"/>
    <property type="match status" value="2"/>
</dbReference>
<accession>A0A2U1PVT8</accession>
<proteinExistence type="predicted"/>
<feature type="domain" description="Retrotransposon Copia-like N-terminal" evidence="2">
    <location>
        <begin position="81"/>
        <end position="126"/>
    </location>
</feature>
<gene>
    <name evidence="3" type="ORF">CTI12_AA106880</name>
</gene>
<evidence type="ECO:0000259" key="2">
    <source>
        <dbReference type="Pfam" id="PF14244"/>
    </source>
</evidence>
<dbReference type="OrthoDB" id="5544992at2759"/>
<sequence>MALIDHYDPLFLHPADGPGSLPVQKKLVGAQNYRSLRRSVEIGLSTKRKLGFIRGTIPRAATASATIVMALIDHYDPFFLHPADGPGSLPVQEKLVGAQNYRSLRRSVEIGLSTKCKLGFIRGTIPRVATGNLADQWDTCNNMVISWLMSSVSDSIAKSIMFVDTACEIWLQLERRFALSNELDSMVDLPRITTVTPEITLFLNAINTQKEEQRLFQFLNGLDDHFAAQRSQLLLSTPLPSVESACALLQQEESQRDVFNNGSGSLVETTALYSKQETKDKCGICGFKWHPPEQCWEKVGYPVWHHKYKQSQLKNKPKSTAKSGNNVQPRRSAAAVESGHIMFTSKQFEQLMRSLPQFAQGDFKMPTSTESVEELDNECVADASQLVSKKCYYTDGCAELDLVCYSCQTLAISLAFCDFILILLKYAFGSTPM</sequence>
<feature type="compositionally biased region" description="Basic residues" evidence="1">
    <location>
        <begin position="310"/>
        <end position="319"/>
    </location>
</feature>
<dbReference type="PANTHER" id="PTHR37610">
    <property type="entry name" value="CCHC-TYPE DOMAIN-CONTAINING PROTEIN"/>
    <property type="match status" value="1"/>
</dbReference>
<dbReference type="InterPro" id="IPR029472">
    <property type="entry name" value="Copia-like_N"/>
</dbReference>
<dbReference type="PANTHER" id="PTHR37610:SF6">
    <property type="entry name" value="GAG-POLYPEPTIDE OF LTR COPIA-TYPE-RELATED"/>
    <property type="match status" value="1"/>
</dbReference>
<evidence type="ECO:0000256" key="1">
    <source>
        <dbReference type="SAM" id="MobiDB-lite"/>
    </source>
</evidence>
<protein>
    <recommendedName>
        <fullName evidence="2">Retrotransposon Copia-like N-terminal domain-containing protein</fullName>
    </recommendedName>
</protein>
<dbReference type="Proteomes" id="UP000245207">
    <property type="component" value="Unassembled WGS sequence"/>
</dbReference>
<feature type="compositionally biased region" description="Polar residues" evidence="1">
    <location>
        <begin position="320"/>
        <end position="329"/>
    </location>
</feature>
<evidence type="ECO:0000313" key="3">
    <source>
        <dbReference type="EMBL" id="PWA89880.1"/>
    </source>
</evidence>
<comment type="caution">
    <text evidence="3">The sequence shown here is derived from an EMBL/GenBank/DDBJ whole genome shotgun (WGS) entry which is preliminary data.</text>
</comment>
<reference evidence="3 4" key="1">
    <citation type="journal article" date="2018" name="Mol. Plant">
        <title>The genome of Artemisia annua provides insight into the evolution of Asteraceae family and artemisinin biosynthesis.</title>
        <authorList>
            <person name="Shen Q."/>
            <person name="Zhang L."/>
            <person name="Liao Z."/>
            <person name="Wang S."/>
            <person name="Yan T."/>
            <person name="Shi P."/>
            <person name="Liu M."/>
            <person name="Fu X."/>
            <person name="Pan Q."/>
            <person name="Wang Y."/>
            <person name="Lv Z."/>
            <person name="Lu X."/>
            <person name="Zhang F."/>
            <person name="Jiang W."/>
            <person name="Ma Y."/>
            <person name="Chen M."/>
            <person name="Hao X."/>
            <person name="Li L."/>
            <person name="Tang Y."/>
            <person name="Lv G."/>
            <person name="Zhou Y."/>
            <person name="Sun X."/>
            <person name="Brodelius P.E."/>
            <person name="Rose J.K.C."/>
            <person name="Tang K."/>
        </authorList>
    </citation>
    <scope>NUCLEOTIDE SEQUENCE [LARGE SCALE GENOMIC DNA]</scope>
    <source>
        <strain evidence="4">cv. Huhao1</strain>
        <tissue evidence="3">Leaf</tissue>
    </source>
</reference>
<dbReference type="EMBL" id="PKPP01000676">
    <property type="protein sequence ID" value="PWA89880.1"/>
    <property type="molecule type" value="Genomic_DNA"/>
</dbReference>